<name>I2GZN8_HENB6</name>
<dbReference type="Gene3D" id="3.40.830.10">
    <property type="entry name" value="LigB-like"/>
    <property type="match status" value="1"/>
</dbReference>
<accession>I2GZN8</accession>
<dbReference type="NCBIfam" id="TIGR04336">
    <property type="entry name" value="AmmeMemoSam_B"/>
    <property type="match status" value="1"/>
</dbReference>
<dbReference type="HOGENOM" id="CLU_038085_0_0_1"/>
<evidence type="ECO:0000313" key="2">
    <source>
        <dbReference type="EMBL" id="CCH59590.1"/>
    </source>
</evidence>
<dbReference type="OMA" id="MHLPYIH"/>
<organism evidence="2 3">
    <name type="scientific">Henningerozyma blattae (strain ATCC 34711 / CBS 6284 / DSM 70876 / NBRC 10599 / NRRL Y-10934 / UCD 77-7)</name>
    <name type="common">Yeast</name>
    <name type="synonym">Tetrapisispora blattae</name>
    <dbReference type="NCBI Taxonomy" id="1071380"/>
    <lineage>
        <taxon>Eukaryota</taxon>
        <taxon>Fungi</taxon>
        <taxon>Dikarya</taxon>
        <taxon>Ascomycota</taxon>
        <taxon>Saccharomycotina</taxon>
        <taxon>Saccharomycetes</taxon>
        <taxon>Saccharomycetales</taxon>
        <taxon>Saccharomycetaceae</taxon>
        <taxon>Henningerozyma</taxon>
    </lineage>
</organism>
<dbReference type="CDD" id="cd07361">
    <property type="entry name" value="MEMO_like"/>
    <property type="match status" value="1"/>
</dbReference>
<dbReference type="InterPro" id="IPR002737">
    <property type="entry name" value="MEMO1_fam"/>
</dbReference>
<dbReference type="Proteomes" id="UP000002866">
    <property type="component" value="Chromosome 2"/>
</dbReference>
<proteinExistence type="inferred from homology"/>
<reference evidence="2 3" key="1">
    <citation type="journal article" date="2011" name="Proc. Natl. Acad. Sci. U.S.A.">
        <title>Evolutionary erosion of yeast sex chromosomes by mating-type switching accidents.</title>
        <authorList>
            <person name="Gordon J.L."/>
            <person name="Armisen D."/>
            <person name="Proux-Wera E."/>
            <person name="Oheigeartaigh S.S."/>
            <person name="Byrne K.P."/>
            <person name="Wolfe K.H."/>
        </authorList>
    </citation>
    <scope>NUCLEOTIDE SEQUENCE [LARGE SCALE GENOMIC DNA]</scope>
    <source>
        <strain evidence="3">ATCC 34711 / CBS 6284 / DSM 70876 / NBRC 10599 / NRRL Y-10934 / UCD 77-7</strain>
    </source>
</reference>
<dbReference type="KEGG" id="tbl:TBLA_0B07740"/>
<dbReference type="HAMAP" id="MF_00055">
    <property type="entry name" value="MEMO1"/>
    <property type="match status" value="1"/>
</dbReference>
<dbReference type="FunCoup" id="I2GZN8">
    <property type="interactions" value="541"/>
</dbReference>
<comment type="similarity">
    <text evidence="1">Belongs to the MEMO1 family.</text>
</comment>
<gene>
    <name evidence="2" type="primary">TBLA0B07740</name>
    <name evidence="2" type="ORF">TBLA_0B07740</name>
</gene>
<dbReference type="EMBL" id="HE806317">
    <property type="protein sequence ID" value="CCH59590.1"/>
    <property type="molecule type" value="Genomic_DNA"/>
</dbReference>
<dbReference type="GeneID" id="14494803"/>
<protein>
    <recommendedName>
        <fullName evidence="4">AmmeMemoRadiSam system protein B</fullName>
    </recommendedName>
</protein>
<dbReference type="eggNOG" id="KOG3086">
    <property type="taxonomic scope" value="Eukaryota"/>
</dbReference>
<dbReference type="RefSeq" id="XP_004179109.1">
    <property type="nucleotide sequence ID" value="XM_004179061.1"/>
</dbReference>
<dbReference type="STRING" id="1071380.I2GZN8"/>
<dbReference type="GO" id="GO:0005634">
    <property type="term" value="C:nucleus"/>
    <property type="evidence" value="ECO:0007669"/>
    <property type="project" value="EnsemblFungi"/>
</dbReference>
<dbReference type="OrthoDB" id="417112at2759"/>
<sequence>MSIRRATHAGSWYSNHSLELSQQLESCLSKADTMKAPIDKARIIVSPHAGYRYCGPTMAYSYASLNLTQNVKRIFILGPSHHLYFRNEILLSKFNQLETPLGNLTIDNELNEKLIKDGKKHSNIFNYMDKDTDLDEHSLEMQYPMLLQTLNWRKISPDKVKIIPMLVSHNTKDVDMSLGKILLPYLKDEKNLFIISSDFCHWGRRFQFTGYVSDEKELEEAIEEETEIEMLTSRSKLPHHKVPIWQSIEILDKHAMKVLTESANIEKYSNWKKYLEISGNTVCGANPCSVILAIIALLKDERLIKFEWPKYSQSSKVTNVDDSSVSYASGFAKIP</sequence>
<keyword evidence="3" id="KW-1185">Reference proteome</keyword>
<dbReference type="GO" id="GO:0005737">
    <property type="term" value="C:cytoplasm"/>
    <property type="evidence" value="ECO:0007669"/>
    <property type="project" value="EnsemblFungi"/>
</dbReference>
<dbReference type="PANTHER" id="PTHR11060:SF0">
    <property type="entry name" value="PROTEIN MEMO1"/>
    <property type="match status" value="1"/>
</dbReference>
<dbReference type="Pfam" id="PF01875">
    <property type="entry name" value="Memo"/>
    <property type="match status" value="1"/>
</dbReference>
<evidence type="ECO:0008006" key="4">
    <source>
        <dbReference type="Google" id="ProtNLM"/>
    </source>
</evidence>
<evidence type="ECO:0000313" key="3">
    <source>
        <dbReference type="Proteomes" id="UP000002866"/>
    </source>
</evidence>
<dbReference type="AlphaFoldDB" id="I2GZN8"/>
<dbReference type="PANTHER" id="PTHR11060">
    <property type="entry name" value="PROTEIN MEMO1"/>
    <property type="match status" value="1"/>
</dbReference>
<dbReference type="InParanoid" id="I2GZN8"/>
<evidence type="ECO:0000256" key="1">
    <source>
        <dbReference type="ARBA" id="ARBA00006315"/>
    </source>
</evidence>